<dbReference type="InterPro" id="IPR013783">
    <property type="entry name" value="Ig-like_fold"/>
</dbReference>
<dbReference type="OrthoDB" id="557050at2759"/>
<accession>A0A1Y1I6J8</accession>
<dbReference type="Proteomes" id="UP000054558">
    <property type="component" value="Unassembled WGS sequence"/>
</dbReference>
<keyword evidence="2" id="KW-1185">Reference proteome</keyword>
<proteinExistence type="predicted"/>
<gene>
    <name evidence="1" type="ORF">KFL_002980080</name>
</gene>
<name>A0A1Y1I6J8_KLENI</name>
<organism evidence="1 2">
    <name type="scientific">Klebsormidium nitens</name>
    <name type="common">Green alga</name>
    <name type="synonym">Ulothrix nitens</name>
    <dbReference type="NCBI Taxonomy" id="105231"/>
    <lineage>
        <taxon>Eukaryota</taxon>
        <taxon>Viridiplantae</taxon>
        <taxon>Streptophyta</taxon>
        <taxon>Klebsormidiophyceae</taxon>
        <taxon>Klebsormidiales</taxon>
        <taxon>Klebsormidiaceae</taxon>
        <taxon>Klebsormidium</taxon>
    </lineage>
</organism>
<dbReference type="InterPro" id="IPR033304">
    <property type="entry name" value="DLEC1"/>
</dbReference>
<sequence>MRLLQASVSSAHVPPRESVTIRVGFRPPEFALDSAEDSAFQGSILLTFSNGTEQLFPLSADFIRPELLPSVGTLAFPSKVHIKAQRTLTFTLSNPTQADATWQLVDGGSDGGESSPSEQDVFVVEPRAGKLEGRGVGHPRTQIITVRFAPKESKPYARRLILRVEKGRGGVITLIGEGTLDERFES</sequence>
<dbReference type="Gene3D" id="2.60.40.10">
    <property type="entry name" value="Immunoglobulins"/>
    <property type="match status" value="1"/>
</dbReference>
<dbReference type="EMBL" id="DF237247">
    <property type="protein sequence ID" value="GAQ86584.1"/>
    <property type="molecule type" value="Genomic_DNA"/>
</dbReference>
<evidence type="ECO:0000313" key="1">
    <source>
        <dbReference type="EMBL" id="GAQ86584.1"/>
    </source>
</evidence>
<dbReference type="GO" id="GO:0008285">
    <property type="term" value="P:negative regulation of cell population proliferation"/>
    <property type="evidence" value="ECO:0007669"/>
    <property type="project" value="InterPro"/>
</dbReference>
<dbReference type="PANTHER" id="PTHR46348">
    <property type="entry name" value="DELETED IN LUNG AND ESOPHAGEAL CANCER PROTEIN 1"/>
    <property type="match status" value="1"/>
</dbReference>
<dbReference type="PANTHER" id="PTHR46348:SF1">
    <property type="entry name" value="DELETED IN LUNG AND ESOPHAGEAL CANCER PROTEIN 1"/>
    <property type="match status" value="1"/>
</dbReference>
<evidence type="ECO:0000313" key="2">
    <source>
        <dbReference type="Proteomes" id="UP000054558"/>
    </source>
</evidence>
<dbReference type="AlphaFoldDB" id="A0A1Y1I6J8"/>
<reference evidence="1 2" key="1">
    <citation type="journal article" date="2014" name="Nat. Commun.">
        <title>Klebsormidium flaccidum genome reveals primary factors for plant terrestrial adaptation.</title>
        <authorList>
            <person name="Hori K."/>
            <person name="Maruyama F."/>
            <person name="Fujisawa T."/>
            <person name="Togashi T."/>
            <person name="Yamamoto N."/>
            <person name="Seo M."/>
            <person name="Sato S."/>
            <person name="Yamada T."/>
            <person name="Mori H."/>
            <person name="Tajima N."/>
            <person name="Moriyama T."/>
            <person name="Ikeuchi M."/>
            <person name="Watanabe M."/>
            <person name="Wada H."/>
            <person name="Kobayashi K."/>
            <person name="Saito M."/>
            <person name="Masuda T."/>
            <person name="Sasaki-Sekimoto Y."/>
            <person name="Mashiguchi K."/>
            <person name="Awai K."/>
            <person name="Shimojima M."/>
            <person name="Masuda S."/>
            <person name="Iwai M."/>
            <person name="Nobusawa T."/>
            <person name="Narise T."/>
            <person name="Kondo S."/>
            <person name="Saito H."/>
            <person name="Sato R."/>
            <person name="Murakawa M."/>
            <person name="Ihara Y."/>
            <person name="Oshima-Yamada Y."/>
            <person name="Ohtaka K."/>
            <person name="Satoh M."/>
            <person name="Sonobe K."/>
            <person name="Ishii M."/>
            <person name="Ohtani R."/>
            <person name="Kanamori-Sato M."/>
            <person name="Honoki R."/>
            <person name="Miyazaki D."/>
            <person name="Mochizuki H."/>
            <person name="Umetsu J."/>
            <person name="Higashi K."/>
            <person name="Shibata D."/>
            <person name="Kamiya Y."/>
            <person name="Sato N."/>
            <person name="Nakamura Y."/>
            <person name="Tabata S."/>
            <person name="Ida S."/>
            <person name="Kurokawa K."/>
            <person name="Ohta H."/>
        </authorList>
    </citation>
    <scope>NUCLEOTIDE SEQUENCE [LARGE SCALE GENOMIC DNA]</scope>
    <source>
        <strain evidence="1 2">NIES-2285</strain>
    </source>
</reference>
<protein>
    <submittedName>
        <fullName evidence="1">Uncharacterized protein</fullName>
    </submittedName>
</protein>